<evidence type="ECO:0000313" key="3">
    <source>
        <dbReference type="Proteomes" id="UP000011205"/>
    </source>
</evidence>
<sequence length="33" mass="3626">MVVTRTRRRLDIGGLSWINEHPQGASAGPQPPQ</sequence>
<dbReference type="EMBL" id="AMLP01000002">
    <property type="protein sequence ID" value="ELS59004.1"/>
    <property type="molecule type" value="Genomic_DNA"/>
</dbReference>
<evidence type="ECO:0000256" key="1">
    <source>
        <dbReference type="SAM" id="MobiDB-lite"/>
    </source>
</evidence>
<organism evidence="2 3">
    <name type="scientific">Streptomyces viridochromogenes Tue57</name>
    <dbReference type="NCBI Taxonomy" id="1160705"/>
    <lineage>
        <taxon>Bacteria</taxon>
        <taxon>Bacillati</taxon>
        <taxon>Actinomycetota</taxon>
        <taxon>Actinomycetes</taxon>
        <taxon>Kitasatosporales</taxon>
        <taxon>Streptomycetaceae</taxon>
        <taxon>Streptomyces</taxon>
    </lineage>
</organism>
<feature type="region of interest" description="Disordered" evidence="1">
    <location>
        <begin position="14"/>
        <end position="33"/>
    </location>
</feature>
<dbReference type="Proteomes" id="UP000011205">
    <property type="component" value="Unassembled WGS sequence"/>
</dbReference>
<protein>
    <submittedName>
        <fullName evidence="2">Uncharacterized protein</fullName>
    </submittedName>
</protein>
<proteinExistence type="predicted"/>
<feature type="compositionally biased region" description="Low complexity" evidence="1">
    <location>
        <begin position="22"/>
        <end position="33"/>
    </location>
</feature>
<reference evidence="2 3" key="1">
    <citation type="journal article" date="2013" name="Genome Announc.">
        <title>Draft Genome Sequence of Streptomyces viridochromogenes Strain Tu57, Producer of Avilamycin.</title>
        <authorList>
            <person name="Gruning B.A."/>
            <person name="Erxleben A."/>
            <person name="Hahnlein A."/>
            <person name="Gunther S."/>
        </authorList>
    </citation>
    <scope>NUCLEOTIDE SEQUENCE [LARGE SCALE GENOMIC DNA]</scope>
    <source>
        <strain evidence="2 3">Tue57</strain>
    </source>
</reference>
<name>L8PSE6_STRVR</name>
<dbReference type="AlphaFoldDB" id="L8PSE6"/>
<gene>
    <name evidence="2" type="ORF">STVIR_0064</name>
</gene>
<accession>L8PSE6</accession>
<comment type="caution">
    <text evidence="2">The sequence shown here is derived from an EMBL/GenBank/DDBJ whole genome shotgun (WGS) entry which is preliminary data.</text>
</comment>
<evidence type="ECO:0000313" key="2">
    <source>
        <dbReference type="EMBL" id="ELS59004.1"/>
    </source>
</evidence>